<keyword evidence="6 10" id="KW-0472">Membrane</keyword>
<evidence type="ECO:0000313" key="12">
    <source>
        <dbReference type="EMBL" id="KAG8454921.1"/>
    </source>
</evidence>
<dbReference type="Proteomes" id="UP000812440">
    <property type="component" value="Chromosome 1"/>
</dbReference>
<feature type="chain" id="PRO_5035894706" description="Transmembrane protein 161A" evidence="11">
    <location>
        <begin position="24"/>
        <end position="386"/>
    </location>
</feature>
<reference evidence="12" key="1">
    <citation type="thesis" date="2020" institute="ProQuest LLC" country="789 East Eisenhower Parkway, Ann Arbor, MI, USA">
        <title>Comparative Genomics and Chromosome Evolution.</title>
        <authorList>
            <person name="Mudd A.B."/>
        </authorList>
    </citation>
    <scope>NUCLEOTIDE SEQUENCE</scope>
    <source>
        <strain evidence="12">Female2</strain>
        <tissue evidence="12">Blood</tissue>
    </source>
</reference>
<evidence type="ECO:0000256" key="5">
    <source>
        <dbReference type="ARBA" id="ARBA00022989"/>
    </source>
</evidence>
<name>A0A8T2KK79_9PIPI</name>
<dbReference type="PANTHER" id="PTHR13624:SF4">
    <property type="entry name" value="TRANSMEMBRANE PROTEIN 161A"/>
    <property type="match status" value="1"/>
</dbReference>
<evidence type="ECO:0000256" key="10">
    <source>
        <dbReference type="SAM" id="Phobius"/>
    </source>
</evidence>
<proteinExistence type="inferred from homology"/>
<gene>
    <name evidence="12" type="ORF">GDO86_001224</name>
</gene>
<keyword evidence="5 10" id="KW-1133">Transmembrane helix</keyword>
<dbReference type="Pfam" id="PF10268">
    <property type="entry name" value="Tmemb_161AB"/>
    <property type="match status" value="1"/>
</dbReference>
<organism evidence="12 13">
    <name type="scientific">Hymenochirus boettgeri</name>
    <name type="common">Congo dwarf clawed frog</name>
    <dbReference type="NCBI Taxonomy" id="247094"/>
    <lineage>
        <taxon>Eukaryota</taxon>
        <taxon>Metazoa</taxon>
        <taxon>Chordata</taxon>
        <taxon>Craniata</taxon>
        <taxon>Vertebrata</taxon>
        <taxon>Euteleostomi</taxon>
        <taxon>Amphibia</taxon>
        <taxon>Batrachia</taxon>
        <taxon>Anura</taxon>
        <taxon>Pipoidea</taxon>
        <taxon>Pipidae</taxon>
        <taxon>Pipinae</taxon>
        <taxon>Hymenochirus</taxon>
    </lineage>
</organism>
<accession>A0A8T2KK79</accession>
<evidence type="ECO:0000313" key="13">
    <source>
        <dbReference type="Proteomes" id="UP000812440"/>
    </source>
</evidence>
<evidence type="ECO:0000256" key="8">
    <source>
        <dbReference type="ARBA" id="ARBA00040182"/>
    </source>
</evidence>
<evidence type="ECO:0000256" key="3">
    <source>
        <dbReference type="ARBA" id="ARBA00022692"/>
    </source>
</evidence>
<dbReference type="PANTHER" id="PTHR13624">
    <property type="entry name" value="RE42071P"/>
    <property type="match status" value="1"/>
</dbReference>
<feature type="signal peptide" evidence="11">
    <location>
        <begin position="1"/>
        <end position="23"/>
    </location>
</feature>
<protein>
    <recommendedName>
        <fullName evidence="8">Transmembrane protein 161A</fullName>
    </recommendedName>
</protein>
<evidence type="ECO:0000256" key="11">
    <source>
        <dbReference type="SAM" id="SignalP"/>
    </source>
</evidence>
<dbReference type="OrthoDB" id="784140at2759"/>
<evidence type="ECO:0000256" key="1">
    <source>
        <dbReference type="ARBA" id="ARBA00004141"/>
    </source>
</evidence>
<feature type="transmembrane region" description="Helical" evidence="10">
    <location>
        <begin position="352"/>
        <end position="379"/>
    </location>
</feature>
<dbReference type="InterPro" id="IPR019395">
    <property type="entry name" value="Transmembrane_161A/B"/>
</dbReference>
<evidence type="ECO:0000256" key="6">
    <source>
        <dbReference type="ARBA" id="ARBA00023136"/>
    </source>
</evidence>
<dbReference type="AlphaFoldDB" id="A0A8T2KK79"/>
<comment type="caution">
    <text evidence="12">The sequence shown here is derived from an EMBL/GenBank/DDBJ whole genome shotgun (WGS) entry which is preliminary data.</text>
</comment>
<keyword evidence="4 11" id="KW-0732">Signal</keyword>
<dbReference type="EMBL" id="JAACNH010000001">
    <property type="protein sequence ID" value="KAG8454921.1"/>
    <property type="molecule type" value="Genomic_DNA"/>
</dbReference>
<evidence type="ECO:0000256" key="7">
    <source>
        <dbReference type="ARBA" id="ARBA00023180"/>
    </source>
</evidence>
<feature type="transmembrane region" description="Helical" evidence="10">
    <location>
        <begin position="122"/>
        <end position="144"/>
    </location>
</feature>
<evidence type="ECO:0000256" key="2">
    <source>
        <dbReference type="ARBA" id="ARBA00009706"/>
    </source>
</evidence>
<comment type="subcellular location">
    <subcellularLocation>
        <location evidence="1">Membrane</location>
        <topology evidence="1">Multi-pass membrane protein</topology>
    </subcellularLocation>
</comment>
<comment type="similarity">
    <text evidence="2">Belongs to the TMEM161 family.</text>
</comment>
<keyword evidence="13" id="KW-1185">Reference proteome</keyword>
<evidence type="ECO:0000256" key="9">
    <source>
        <dbReference type="SAM" id="MobiDB-lite"/>
    </source>
</evidence>
<evidence type="ECO:0000256" key="4">
    <source>
        <dbReference type="ARBA" id="ARBA00022729"/>
    </source>
</evidence>
<dbReference type="GO" id="GO:0016020">
    <property type="term" value="C:membrane"/>
    <property type="evidence" value="ECO:0007669"/>
    <property type="project" value="UniProtKB-SubCell"/>
</dbReference>
<feature type="transmembrane region" description="Helical" evidence="10">
    <location>
        <begin position="264"/>
        <end position="289"/>
    </location>
</feature>
<feature type="transmembrane region" description="Helical" evidence="10">
    <location>
        <begin position="165"/>
        <end position="186"/>
    </location>
</feature>
<keyword evidence="7" id="KW-0325">Glycoprotein</keyword>
<feature type="region of interest" description="Disordered" evidence="9">
    <location>
        <begin position="49"/>
        <end position="69"/>
    </location>
</feature>
<sequence length="386" mass="43751">MAVMGIQMVVTLLMASIMQRVSPHYSFARWLLCNGSLFRYKHPTEDELRTLAGKQKPKAKRERRTNGAVDEKPLTVPRDIDLHLDTEPITTIDALGLASICNNLEIFMAKQGWQWSIPFAKLAFKIALVALCSFLGACLTFPGLRLAQTHLDALKMAADRPMLQILLHTSFLPPVIVVVMWIRPITRDFLLNAPMGGKSVELMSNSAYNTFRLWIIVILCLLRFSLTRFHLQAYLGLADRWVDQMKREAGRISMLEIQRKISRIFCYLTVVALQYLAPIILTLHCVFMLKSQGGYSWGLYPEAPGFTPVIDSPTIQPPLPSSEEEDDSEDVQAAVEQIMIALTTLRGLFTHLFFQGLFSFLTWWVSVCQIVTSLFGLYFHQYLGTS</sequence>
<keyword evidence="3 10" id="KW-0812">Transmembrane</keyword>
<feature type="transmembrane region" description="Helical" evidence="10">
    <location>
        <begin position="206"/>
        <end position="226"/>
    </location>
</feature>